<protein>
    <submittedName>
        <fullName evidence="2">Uncharacterized protein</fullName>
    </submittedName>
</protein>
<dbReference type="EMBL" id="WKZA01000129">
    <property type="protein sequence ID" value="MSA96287.1"/>
    <property type="molecule type" value="Genomic_DNA"/>
</dbReference>
<name>A0A7K0IF84_9ACTN</name>
<dbReference type="Proteomes" id="UP000462865">
    <property type="component" value="Unassembled WGS sequence"/>
</dbReference>
<reference evidence="2 3" key="1">
    <citation type="journal article" date="2019" name="Nat. Med.">
        <title>A library of human gut bacterial isolates paired with longitudinal multiomics data enables mechanistic microbiome research.</title>
        <authorList>
            <person name="Poyet M."/>
            <person name="Groussin M."/>
            <person name="Gibbons S.M."/>
            <person name="Avila-Pacheco J."/>
            <person name="Jiang X."/>
            <person name="Kearney S.M."/>
            <person name="Perrotta A.R."/>
            <person name="Berdy B."/>
            <person name="Zhao S."/>
            <person name="Lieberman T.D."/>
            <person name="Swanson P.K."/>
            <person name="Smith M."/>
            <person name="Roesemann S."/>
            <person name="Alexander J.E."/>
            <person name="Rich S.A."/>
            <person name="Livny J."/>
            <person name="Vlamakis H."/>
            <person name="Clish C."/>
            <person name="Bullock K."/>
            <person name="Deik A."/>
            <person name="Scott J."/>
            <person name="Pierce K.A."/>
            <person name="Xavier R.J."/>
            <person name="Alm E.J."/>
        </authorList>
    </citation>
    <scope>NUCLEOTIDE SEQUENCE [LARGE SCALE GENOMIC DNA]</scope>
    <source>
        <strain evidence="2 3">BIOML-A1</strain>
    </source>
</reference>
<sequence>MAKREAEGGGVDPSQVVRHFLFALAAGGAGAAASIALSLAVDLAARLSGRFPWLL</sequence>
<dbReference type="AlphaFoldDB" id="A0A7K0IF84"/>
<evidence type="ECO:0000256" key="1">
    <source>
        <dbReference type="SAM" id="Phobius"/>
    </source>
</evidence>
<organism evidence="2 3">
    <name type="scientific">Gordonibacter urolithinfaciens</name>
    <dbReference type="NCBI Taxonomy" id="1335613"/>
    <lineage>
        <taxon>Bacteria</taxon>
        <taxon>Bacillati</taxon>
        <taxon>Actinomycetota</taxon>
        <taxon>Coriobacteriia</taxon>
        <taxon>Eggerthellales</taxon>
        <taxon>Eggerthellaceae</taxon>
        <taxon>Gordonibacter</taxon>
    </lineage>
</organism>
<feature type="transmembrane region" description="Helical" evidence="1">
    <location>
        <begin position="20"/>
        <end position="45"/>
    </location>
</feature>
<keyword evidence="1" id="KW-0472">Membrane</keyword>
<keyword evidence="1" id="KW-0812">Transmembrane</keyword>
<evidence type="ECO:0000313" key="3">
    <source>
        <dbReference type="Proteomes" id="UP000462865"/>
    </source>
</evidence>
<evidence type="ECO:0000313" key="2">
    <source>
        <dbReference type="EMBL" id="MSA96287.1"/>
    </source>
</evidence>
<proteinExistence type="predicted"/>
<keyword evidence="1" id="KW-1133">Transmembrane helix</keyword>
<comment type="caution">
    <text evidence="2">The sequence shown here is derived from an EMBL/GenBank/DDBJ whole genome shotgun (WGS) entry which is preliminary data.</text>
</comment>
<accession>A0A7K0IF84</accession>
<feature type="non-terminal residue" evidence="2">
    <location>
        <position position="55"/>
    </location>
</feature>
<gene>
    <name evidence="2" type="ORF">GKG38_14740</name>
</gene>